<feature type="domain" description="CobQ/CobB/MinD/ParA nucleotide binding" evidence="6">
    <location>
        <begin position="1"/>
        <end position="227"/>
    </location>
</feature>
<dbReference type="InterPro" id="IPR047045">
    <property type="entry name" value="CobQ_N"/>
</dbReference>
<evidence type="ECO:0000313" key="8">
    <source>
        <dbReference type="EMBL" id="QTX33662.1"/>
    </source>
</evidence>
<dbReference type="SUPFAM" id="SSF52540">
    <property type="entry name" value="P-loop containing nucleoside triphosphate hydrolases"/>
    <property type="match status" value="1"/>
</dbReference>
<organism evidence="8 9">
    <name type="scientific">Aminithiophilus ramosus</name>
    <dbReference type="NCBI Taxonomy" id="3029084"/>
    <lineage>
        <taxon>Bacteria</taxon>
        <taxon>Thermotogati</taxon>
        <taxon>Synergistota</taxon>
        <taxon>Synergistia</taxon>
        <taxon>Synergistales</taxon>
        <taxon>Aminithiophilaceae</taxon>
        <taxon>Aminithiophilus</taxon>
    </lineage>
</organism>
<dbReference type="GO" id="GO:0003824">
    <property type="term" value="F:catalytic activity"/>
    <property type="evidence" value="ECO:0007669"/>
    <property type="project" value="InterPro"/>
</dbReference>
<accession>A0A9Q7AS07</accession>
<dbReference type="AlphaFoldDB" id="A0A9Q7AS07"/>
<keyword evidence="9" id="KW-1185">Reference proteome</keyword>
<sequence>MICGTTSDAGKSLLVTGLCRLFSRRGLHVAPFKSQNMALNAYTTRGGGEIGLAQALQAEACDLDPDLRFNPVLLKPQGDSRSQVIVMGRPVAFLGARDYHLDFCETAWKAADEALQSLRREYDLILLEGAGSPAEMNIYHRDIANLRAARAASAPVLLLGDIERGGVIASLVGTLEVLPREDRGLIRALAVNKFRGDVSLFDDGRSYLEERTGLPFLGVIPYAAGLSIPAEDSLGIRDFGSGPLRIAVIALPHMANFSDFDAFADEGCRIRFAKDPSDLEGADCIVLPGTKTTLADLRFLRAKGFDRAIEEAAGRGVPLWGICGGYQMLGRRLVDGVEEEGEAQGLGLLEATTFFSPQKAAFPAEARVADDAPGPFSAIRGQTIRGYEIHSGLTSADSPPPLRLRRRGEETTDVADGATAREGQIFGTYLHGLADDPLFRRALVNWLRERKGLTPLTGRARSGHEMRLEAYDRLADHLERNLDVERLERIIEKGL</sequence>
<dbReference type="InterPro" id="IPR027417">
    <property type="entry name" value="P-loop_NTPase"/>
</dbReference>
<dbReference type="NCBIfam" id="NF001989">
    <property type="entry name" value="PRK00784.1"/>
    <property type="match status" value="1"/>
</dbReference>
<dbReference type="PROSITE" id="PS51274">
    <property type="entry name" value="GATASE_COBBQ"/>
    <property type="match status" value="1"/>
</dbReference>
<dbReference type="EMBL" id="CP072943">
    <property type="protein sequence ID" value="QTX33662.1"/>
    <property type="molecule type" value="Genomic_DNA"/>
</dbReference>
<keyword evidence="2 4" id="KW-0169">Cobalamin biosynthesis</keyword>
<evidence type="ECO:0000256" key="5">
    <source>
        <dbReference type="SAM" id="MobiDB-lite"/>
    </source>
</evidence>
<dbReference type="PANTHER" id="PTHR21343:SF1">
    <property type="entry name" value="COBYRIC ACID SYNTHASE"/>
    <property type="match status" value="1"/>
</dbReference>
<evidence type="ECO:0000259" key="6">
    <source>
        <dbReference type="Pfam" id="PF01656"/>
    </source>
</evidence>
<dbReference type="CDD" id="cd01750">
    <property type="entry name" value="GATase1_CobQ"/>
    <property type="match status" value="1"/>
</dbReference>
<reference evidence="9" key="1">
    <citation type="submission" date="2021-04" db="EMBL/GenBank/DDBJ databases">
        <title>A novel Synergistetes isolate from a pyrite-forming mixed culture.</title>
        <authorList>
            <person name="Bunk B."/>
            <person name="Sproer C."/>
            <person name="Spring S."/>
            <person name="Pester M."/>
        </authorList>
    </citation>
    <scope>NUCLEOTIDE SEQUENCE [LARGE SCALE GENOMIC DNA]</scope>
    <source>
        <strain evidence="9">J.5.4.2-T.3.5.2</strain>
    </source>
</reference>
<dbReference type="InterPro" id="IPR033949">
    <property type="entry name" value="CobQ_GATase1"/>
</dbReference>
<dbReference type="Proteomes" id="UP000671879">
    <property type="component" value="Chromosome"/>
</dbReference>
<comment type="similarity">
    <text evidence="4">Belongs to the CobB/CobQ family. CobQ subfamily.</text>
</comment>
<dbReference type="PANTHER" id="PTHR21343">
    <property type="entry name" value="DETHIOBIOTIN SYNTHETASE"/>
    <property type="match status" value="1"/>
</dbReference>
<feature type="domain" description="CobB/CobQ-like glutamine amidotransferase" evidence="7">
    <location>
        <begin position="245"/>
        <end position="436"/>
    </location>
</feature>
<evidence type="ECO:0000313" key="9">
    <source>
        <dbReference type="Proteomes" id="UP000671879"/>
    </source>
</evidence>
<evidence type="ECO:0000256" key="2">
    <source>
        <dbReference type="ARBA" id="ARBA00022573"/>
    </source>
</evidence>
<dbReference type="NCBIfam" id="TIGR00313">
    <property type="entry name" value="cobQ"/>
    <property type="match status" value="1"/>
</dbReference>
<evidence type="ECO:0000256" key="1">
    <source>
        <dbReference type="ARBA" id="ARBA00004953"/>
    </source>
</evidence>
<feature type="active site" description="Nucleophile" evidence="4">
    <location>
        <position position="323"/>
    </location>
</feature>
<dbReference type="InterPro" id="IPR002586">
    <property type="entry name" value="CobQ/CobB/MinD/ParA_Nub-bd_dom"/>
</dbReference>
<comment type="function">
    <text evidence="4">Catalyzes amidations at positions B, D, E, and G on adenosylcobyrinic A,C-diamide. NH(2) groups are provided by glutamine, and one molecule of ATP is hydrogenolyzed for each amidation.</text>
</comment>
<evidence type="ECO:0000256" key="3">
    <source>
        <dbReference type="ARBA" id="ARBA00022962"/>
    </source>
</evidence>
<dbReference type="CDD" id="cd05389">
    <property type="entry name" value="CobQ_N"/>
    <property type="match status" value="1"/>
</dbReference>
<dbReference type="GO" id="GO:0015420">
    <property type="term" value="F:ABC-type vitamin B12 transporter activity"/>
    <property type="evidence" value="ECO:0007669"/>
    <property type="project" value="UniProtKB-UniRule"/>
</dbReference>
<dbReference type="Pfam" id="PF07685">
    <property type="entry name" value="GATase_3"/>
    <property type="match status" value="1"/>
</dbReference>
<dbReference type="GO" id="GO:0009236">
    <property type="term" value="P:cobalamin biosynthetic process"/>
    <property type="evidence" value="ECO:0007669"/>
    <property type="project" value="UniProtKB-UniRule"/>
</dbReference>
<dbReference type="InterPro" id="IPR004459">
    <property type="entry name" value="CobQ_synth"/>
</dbReference>
<feature type="active site" evidence="4">
    <location>
        <position position="431"/>
    </location>
</feature>
<protein>
    <recommendedName>
        <fullName evidence="4">Cobyric acid synthase</fullName>
    </recommendedName>
</protein>
<keyword evidence="3 4" id="KW-0315">Glutamine amidotransferase</keyword>
<gene>
    <name evidence="4" type="primary">cobQ</name>
    <name evidence="8" type="ORF">KAR29_03505</name>
</gene>
<dbReference type="HAMAP" id="MF_00028">
    <property type="entry name" value="CobQ"/>
    <property type="match status" value="1"/>
</dbReference>
<dbReference type="Gene3D" id="3.40.50.300">
    <property type="entry name" value="P-loop containing nucleotide triphosphate hydrolases"/>
    <property type="match status" value="1"/>
</dbReference>
<dbReference type="InterPro" id="IPR011698">
    <property type="entry name" value="GATase_3"/>
</dbReference>
<dbReference type="SUPFAM" id="SSF52317">
    <property type="entry name" value="Class I glutamine amidotransferase-like"/>
    <property type="match status" value="1"/>
</dbReference>
<feature type="region of interest" description="Disordered" evidence="5">
    <location>
        <begin position="391"/>
        <end position="414"/>
    </location>
</feature>
<name>A0A9Q7AS07_9BACT</name>
<proteinExistence type="inferred from homology"/>
<dbReference type="Pfam" id="PF01656">
    <property type="entry name" value="CbiA"/>
    <property type="match status" value="1"/>
</dbReference>
<dbReference type="PROSITE" id="PS51273">
    <property type="entry name" value="GATASE_TYPE_1"/>
    <property type="match status" value="1"/>
</dbReference>
<comment type="pathway">
    <text evidence="1 4">Cofactor biosynthesis; adenosylcobalamin biosynthesis.</text>
</comment>
<dbReference type="KEGG" id="aram:KAR29_03505"/>
<evidence type="ECO:0000256" key="4">
    <source>
        <dbReference type="HAMAP-Rule" id="MF_00028"/>
    </source>
</evidence>
<evidence type="ECO:0000259" key="7">
    <source>
        <dbReference type="Pfam" id="PF07685"/>
    </source>
</evidence>
<dbReference type="Gene3D" id="3.40.50.880">
    <property type="match status" value="1"/>
</dbReference>
<dbReference type="InterPro" id="IPR029062">
    <property type="entry name" value="Class_I_gatase-like"/>
</dbReference>